<protein>
    <submittedName>
        <fullName evidence="3">Uncharacterized protein</fullName>
    </submittedName>
</protein>
<evidence type="ECO:0000256" key="2">
    <source>
        <dbReference type="SAM" id="Phobius"/>
    </source>
</evidence>
<proteinExistence type="predicted"/>
<evidence type="ECO:0000256" key="1">
    <source>
        <dbReference type="SAM" id="MobiDB-lite"/>
    </source>
</evidence>
<organism evidence="3">
    <name type="scientific">uncultured Pyrinomonadaceae bacterium</name>
    <dbReference type="NCBI Taxonomy" id="2283094"/>
    <lineage>
        <taxon>Bacteria</taxon>
        <taxon>Pseudomonadati</taxon>
        <taxon>Acidobacteriota</taxon>
        <taxon>Blastocatellia</taxon>
        <taxon>Blastocatellales</taxon>
        <taxon>Pyrinomonadaceae</taxon>
        <taxon>environmental samples</taxon>
    </lineage>
</organism>
<dbReference type="AlphaFoldDB" id="A0A6J4P293"/>
<accession>A0A6J4P293</accession>
<gene>
    <name evidence="3" type="ORF">AVDCRST_MAG74-1427</name>
</gene>
<evidence type="ECO:0000313" key="3">
    <source>
        <dbReference type="EMBL" id="CAA9398253.1"/>
    </source>
</evidence>
<sequence>MRERKNVKETSIKEEKIKQFLLGDLPETERIALEDRFLGDDQLFEQIEDAENDLVDDYVGERLGAPERKLFESYYLALPENRAKVESARFFRRELQNEKTETVNVAVAETDAEKPTGFWQSIQNFFASGALVPAAGFAVLLFIVGGLWVAFRTQPNSEIVYSPTPAPTTIPVQPTPTAPPEANDDIPANTNQISPVASPSIQKNFNAAPKETPRTYDPKENVQPTPRPTAPPAQSTVTLALVMGLIRSGGEANKLVLPKNADQVRLTFDLPAAGKYKEIEARIETVTGRQVWSGKIKQIGGRVALNLPAKLFADEDYLLIVSGADEAGKRADFSQFYFNSERK</sequence>
<feature type="compositionally biased region" description="Polar residues" evidence="1">
    <location>
        <begin position="188"/>
        <end position="205"/>
    </location>
</feature>
<keyword evidence="2" id="KW-0472">Membrane</keyword>
<feature type="compositionally biased region" description="Basic and acidic residues" evidence="1">
    <location>
        <begin position="211"/>
        <end position="220"/>
    </location>
</feature>
<dbReference type="EMBL" id="CADCUR010000116">
    <property type="protein sequence ID" value="CAA9398253.1"/>
    <property type="molecule type" value="Genomic_DNA"/>
</dbReference>
<name>A0A6J4P293_9BACT</name>
<feature type="region of interest" description="Disordered" evidence="1">
    <location>
        <begin position="187"/>
        <end position="233"/>
    </location>
</feature>
<keyword evidence="2" id="KW-0812">Transmembrane</keyword>
<feature type="transmembrane region" description="Helical" evidence="2">
    <location>
        <begin position="125"/>
        <end position="151"/>
    </location>
</feature>
<reference evidence="3" key="1">
    <citation type="submission" date="2020-02" db="EMBL/GenBank/DDBJ databases">
        <authorList>
            <person name="Meier V. D."/>
        </authorList>
    </citation>
    <scope>NUCLEOTIDE SEQUENCE</scope>
    <source>
        <strain evidence="3">AVDCRST_MAG74</strain>
    </source>
</reference>
<keyword evidence="2" id="KW-1133">Transmembrane helix</keyword>